<dbReference type="InterPro" id="IPR011990">
    <property type="entry name" value="TPR-like_helical_dom_sf"/>
</dbReference>
<dbReference type="InterPro" id="IPR034649">
    <property type="entry name" value="Hip_N"/>
</dbReference>
<feature type="domain" description="Hsp70-interacting protein N-terminal" evidence="4">
    <location>
        <begin position="418"/>
        <end position="456"/>
    </location>
</feature>
<gene>
    <name evidence="5" type="ORF">PCOR1329_LOCUS28540</name>
</gene>
<feature type="compositionally biased region" description="Acidic residues" evidence="3">
    <location>
        <begin position="464"/>
        <end position="481"/>
    </location>
</feature>
<dbReference type="CDD" id="cd14438">
    <property type="entry name" value="Hip_N"/>
    <property type="match status" value="1"/>
</dbReference>
<dbReference type="Proteomes" id="UP001189429">
    <property type="component" value="Unassembled WGS sequence"/>
</dbReference>
<dbReference type="SUPFAM" id="SSF48452">
    <property type="entry name" value="TPR-like"/>
    <property type="match status" value="1"/>
</dbReference>
<keyword evidence="1" id="KW-0677">Repeat</keyword>
<dbReference type="Gene3D" id="6.10.250.3420">
    <property type="match status" value="1"/>
</dbReference>
<evidence type="ECO:0000259" key="4">
    <source>
        <dbReference type="Pfam" id="PF18253"/>
    </source>
</evidence>
<evidence type="ECO:0000313" key="6">
    <source>
        <dbReference type="Proteomes" id="UP001189429"/>
    </source>
</evidence>
<feature type="compositionally biased region" description="Basic and acidic residues" evidence="3">
    <location>
        <begin position="482"/>
        <end position="491"/>
    </location>
</feature>
<dbReference type="PANTHER" id="PTHR45883">
    <property type="entry name" value="HSC70-INTERACTING PROTEIN"/>
    <property type="match status" value="1"/>
</dbReference>
<dbReference type="Pfam" id="PF18253">
    <property type="entry name" value="HipN"/>
    <property type="match status" value="1"/>
</dbReference>
<reference evidence="5" key="1">
    <citation type="submission" date="2023-10" db="EMBL/GenBank/DDBJ databases">
        <authorList>
            <person name="Chen Y."/>
            <person name="Shah S."/>
            <person name="Dougan E. K."/>
            <person name="Thang M."/>
            <person name="Chan C."/>
        </authorList>
    </citation>
    <scope>NUCLEOTIDE SEQUENCE [LARGE SCALE GENOMIC DNA]</scope>
</reference>
<dbReference type="SMART" id="SM00028">
    <property type="entry name" value="TPR"/>
    <property type="match status" value="2"/>
</dbReference>
<protein>
    <recommendedName>
        <fullName evidence="4">Hsp70-interacting protein N-terminal domain-containing protein</fullName>
    </recommendedName>
</protein>
<feature type="region of interest" description="Disordered" evidence="3">
    <location>
        <begin position="632"/>
        <end position="664"/>
    </location>
</feature>
<feature type="region of interest" description="Disordered" evidence="3">
    <location>
        <begin position="459"/>
        <end position="494"/>
    </location>
</feature>
<dbReference type="EMBL" id="CAUYUJ010010557">
    <property type="protein sequence ID" value="CAK0829652.1"/>
    <property type="molecule type" value="Genomic_DNA"/>
</dbReference>
<accession>A0ABN9SCD1</accession>
<feature type="compositionally biased region" description="Basic and acidic residues" evidence="3">
    <location>
        <begin position="637"/>
        <end position="649"/>
    </location>
</feature>
<keyword evidence="2" id="KW-0802">TPR repeat</keyword>
<feature type="compositionally biased region" description="Low complexity" evidence="3">
    <location>
        <begin position="655"/>
        <end position="664"/>
    </location>
</feature>
<evidence type="ECO:0000313" key="5">
    <source>
        <dbReference type="EMBL" id="CAK0829652.1"/>
    </source>
</evidence>
<name>A0ABN9SCD1_9DINO</name>
<evidence type="ECO:0000256" key="2">
    <source>
        <dbReference type="ARBA" id="ARBA00022803"/>
    </source>
</evidence>
<evidence type="ECO:0000256" key="3">
    <source>
        <dbReference type="SAM" id="MobiDB-lite"/>
    </source>
</evidence>
<dbReference type="Gene3D" id="1.25.40.10">
    <property type="entry name" value="Tetratricopeptide repeat domain"/>
    <property type="match status" value="1"/>
</dbReference>
<dbReference type="InterPro" id="IPR019734">
    <property type="entry name" value="TPR_rpt"/>
</dbReference>
<comment type="caution">
    <text evidence="5">The sequence shown here is derived from an EMBL/GenBank/DDBJ whole genome shotgun (WGS) entry which is preliminary data.</text>
</comment>
<feature type="region of interest" description="Disordered" evidence="3">
    <location>
        <begin position="172"/>
        <end position="192"/>
    </location>
</feature>
<keyword evidence="6" id="KW-1185">Reference proteome</keyword>
<dbReference type="PANTHER" id="PTHR45883:SF2">
    <property type="entry name" value="HSC70-INTERACTING PROTEIN"/>
    <property type="match status" value="1"/>
</dbReference>
<sequence>MLQKSFADTLISMLNNIKCFGPAEATQLVDALRGEPHGADHTERIMFIIGAKVAKSSGSIKPEGSNNKQLLKEWWSYLTKSDWEVINDPKISLNRKMTTMVEYSLFELPPDIFQAAYPGDDQPSKIELKGINAVGDKISLRSTRGALVPSPNDPYEMGLFYECQQKLLDHRKKRKAKAQEDTKAKTLAKKGAADAAKEATTLEVKADAPPRKRPAAAAAAVKHVKAAKVELAAAAKGGGKSKDADLKPIPKSKIMGAMPSLPKDGSNPPPVAYKQGVIYTSVKVRRFRAFRYLERMSLTLPNGEFVLLQQAFGLTFAKRGLLLDRALDRLVNPTEVFMHDYMHALFVDGVVNLVIYLTFEAFISAGLNGVWESFSEFLATWAFPGLHARLPSAASLSRTCGPASPQMSEKVEELGALQLMALETFVENMEADPSIIHKPDLQFFKDFLIKIGATLPTKPFGDAAAEEEDEEDGEEDVPDEADPLRLPDDKPPFPPVIPSEQVELTDDQMDAQHAAKEAAMEALDANDLEKALEKYVEYMKFGNPTAMIYAKRAEILLKLKRPNACIADCTAAIEINPDSGKAYRIRGRAHRGLCNWEQAHKDLALGQQLDYDDDAAEIQKIVDAKWQRIQKKRKRQEKAGAAKRQKEASVPEAAPPAAANINAD</sequence>
<proteinExistence type="predicted"/>
<evidence type="ECO:0000256" key="1">
    <source>
        <dbReference type="ARBA" id="ARBA00022737"/>
    </source>
</evidence>
<organism evidence="5 6">
    <name type="scientific">Prorocentrum cordatum</name>
    <dbReference type="NCBI Taxonomy" id="2364126"/>
    <lineage>
        <taxon>Eukaryota</taxon>
        <taxon>Sar</taxon>
        <taxon>Alveolata</taxon>
        <taxon>Dinophyceae</taxon>
        <taxon>Prorocentrales</taxon>
        <taxon>Prorocentraceae</taxon>
        <taxon>Prorocentrum</taxon>
    </lineage>
</organism>